<dbReference type="EMBL" id="CAESGF010000010">
    <property type="protein sequence ID" value="CAB4364151.1"/>
    <property type="molecule type" value="Genomic_DNA"/>
</dbReference>
<sequence length="149" mass="15948">MSRSISDSDLVSTFAHLGIDRDSAAHYAGRLEHLLLINRCGECSTYHHPPRPMCAKCWSTDVAATEVTGNGVIDLLIFLHQGPQAPGVDYSTPYPVASVALDEQAGLRFTATVIGSPNEEIAIGQRVTLDWFDRAGVPTPAFRLVGGAA</sequence>
<dbReference type="InterPro" id="IPR002878">
    <property type="entry name" value="ChsH2_C"/>
</dbReference>
<dbReference type="InterPro" id="IPR012340">
    <property type="entry name" value="NA-bd_OB-fold"/>
</dbReference>
<dbReference type="EMBL" id="CAFAAV010000023">
    <property type="protein sequence ID" value="CAB4806966.1"/>
    <property type="molecule type" value="Genomic_DNA"/>
</dbReference>
<dbReference type="SUPFAM" id="SSF50249">
    <property type="entry name" value="Nucleic acid-binding proteins"/>
    <property type="match status" value="1"/>
</dbReference>
<dbReference type="EMBL" id="CAEZYF010000010">
    <property type="protein sequence ID" value="CAB4726759.1"/>
    <property type="molecule type" value="Genomic_DNA"/>
</dbReference>
<organism evidence="5">
    <name type="scientific">freshwater metagenome</name>
    <dbReference type="NCBI Taxonomy" id="449393"/>
    <lineage>
        <taxon>unclassified sequences</taxon>
        <taxon>metagenomes</taxon>
        <taxon>ecological metagenomes</taxon>
    </lineage>
</organism>
<accession>A0A6J6YIG5</accession>
<dbReference type="PANTHER" id="PTHR34075">
    <property type="entry name" value="BLR3430 PROTEIN"/>
    <property type="match status" value="1"/>
</dbReference>
<evidence type="ECO:0000313" key="8">
    <source>
        <dbReference type="EMBL" id="CAB4970163.1"/>
    </source>
</evidence>
<evidence type="ECO:0000259" key="2">
    <source>
        <dbReference type="Pfam" id="PF12172"/>
    </source>
</evidence>
<gene>
    <name evidence="4" type="ORF">UFOPK2656_01830</name>
    <name evidence="5" type="ORF">UFOPK3099_00475</name>
    <name evidence="6" type="ORF">UFOPK3267_01558</name>
    <name evidence="7" type="ORF">UFOPK3651_01995</name>
    <name evidence="8" type="ORF">UFOPK3931_00033</name>
    <name evidence="3" type="ORF">UFOPK4189_01918</name>
</gene>
<evidence type="ECO:0000313" key="6">
    <source>
        <dbReference type="EMBL" id="CAB4851483.1"/>
    </source>
</evidence>
<dbReference type="InterPro" id="IPR052513">
    <property type="entry name" value="Thioester_dehydratase-like"/>
</dbReference>
<evidence type="ECO:0000313" key="5">
    <source>
        <dbReference type="EMBL" id="CAB4806966.1"/>
    </source>
</evidence>
<feature type="domain" description="ChsH2 C-terminal OB-fold" evidence="1">
    <location>
        <begin position="65"/>
        <end position="131"/>
    </location>
</feature>
<protein>
    <submittedName>
        <fullName evidence="5">Unannotated protein</fullName>
    </submittedName>
</protein>
<evidence type="ECO:0000259" key="1">
    <source>
        <dbReference type="Pfam" id="PF01796"/>
    </source>
</evidence>
<reference evidence="5" key="1">
    <citation type="submission" date="2020-05" db="EMBL/GenBank/DDBJ databases">
        <authorList>
            <person name="Chiriac C."/>
            <person name="Salcher M."/>
            <person name="Ghai R."/>
            <person name="Kavagutti S V."/>
        </authorList>
    </citation>
    <scope>NUCLEOTIDE SEQUENCE</scope>
</reference>
<dbReference type="Pfam" id="PF01796">
    <property type="entry name" value="OB_ChsH2_C"/>
    <property type="match status" value="1"/>
</dbReference>
<evidence type="ECO:0000313" key="4">
    <source>
        <dbReference type="EMBL" id="CAB4726759.1"/>
    </source>
</evidence>
<evidence type="ECO:0000313" key="3">
    <source>
        <dbReference type="EMBL" id="CAB4364151.1"/>
    </source>
</evidence>
<dbReference type="EMBL" id="CAFBOL010000001">
    <property type="protein sequence ID" value="CAB4970163.1"/>
    <property type="molecule type" value="Genomic_DNA"/>
</dbReference>
<dbReference type="PANTHER" id="PTHR34075:SF5">
    <property type="entry name" value="BLR3430 PROTEIN"/>
    <property type="match status" value="1"/>
</dbReference>
<dbReference type="InterPro" id="IPR022002">
    <property type="entry name" value="ChsH2_Znr"/>
</dbReference>
<dbReference type="AlphaFoldDB" id="A0A6J6YIG5"/>
<dbReference type="Gene3D" id="6.10.30.10">
    <property type="match status" value="1"/>
</dbReference>
<evidence type="ECO:0000313" key="7">
    <source>
        <dbReference type="EMBL" id="CAB4938761.1"/>
    </source>
</evidence>
<dbReference type="Pfam" id="PF12172">
    <property type="entry name" value="zf-ChsH2"/>
    <property type="match status" value="1"/>
</dbReference>
<dbReference type="EMBL" id="CAFBMT010000011">
    <property type="protein sequence ID" value="CAB4938761.1"/>
    <property type="molecule type" value="Genomic_DNA"/>
</dbReference>
<feature type="domain" description="ChsH2 rubredoxin-like zinc ribbon" evidence="2">
    <location>
        <begin position="31"/>
        <end position="62"/>
    </location>
</feature>
<proteinExistence type="predicted"/>
<name>A0A6J6YIG5_9ZZZZ</name>
<dbReference type="EMBL" id="CAFBIY010000082">
    <property type="protein sequence ID" value="CAB4851483.1"/>
    <property type="molecule type" value="Genomic_DNA"/>
</dbReference>